<keyword evidence="2" id="KW-1185">Reference proteome</keyword>
<reference evidence="2" key="1">
    <citation type="submission" date="2016-10" db="EMBL/GenBank/DDBJ databases">
        <authorList>
            <person name="Varghese N."/>
            <person name="Submissions S."/>
        </authorList>
    </citation>
    <scope>NUCLEOTIDE SEQUENCE [LARGE SCALE GENOMIC DNA]</scope>
    <source>
        <strain evidence="2">NLAE-zl-G277</strain>
    </source>
</reference>
<dbReference type="AlphaFoldDB" id="A0A1I0JWU1"/>
<dbReference type="InterPro" id="IPR036249">
    <property type="entry name" value="Thioredoxin-like_sf"/>
</dbReference>
<sequence length="158" mass="17300">MDHDENREADVQIKEILDYYGGRGDRGAQETVVEMLRELQDVQGYLSPGILAAAAETAGVKESTMRAILKRFPSLKTAPYRHEIVVCLGKNCGGRNMEVLQELRRRLETGPDGISADGNVKVSTRSCLKSCRTAPNVMVDGEICSGLSAGEIFRRVEG</sequence>
<evidence type="ECO:0000313" key="1">
    <source>
        <dbReference type="EMBL" id="SEU15448.1"/>
    </source>
</evidence>
<accession>A0A1I0JWU1</accession>
<name>A0A1I0JWU1_9FIRM</name>
<dbReference type="InterPro" id="IPR028431">
    <property type="entry name" value="NADP_DH_HndA-like"/>
</dbReference>
<gene>
    <name evidence="1" type="ORF">SAMN05216313_1381</name>
</gene>
<dbReference type="SUPFAM" id="SSF52833">
    <property type="entry name" value="Thioredoxin-like"/>
    <property type="match status" value="1"/>
</dbReference>
<proteinExistence type="predicted"/>
<dbReference type="Proteomes" id="UP000198508">
    <property type="component" value="Unassembled WGS sequence"/>
</dbReference>
<protein>
    <submittedName>
        <fullName evidence="1">NADH:ubiquinone oxidoreductase subunit (Chain E)</fullName>
    </submittedName>
</protein>
<keyword evidence="1" id="KW-0830">Ubiquinone</keyword>
<evidence type="ECO:0000313" key="2">
    <source>
        <dbReference type="Proteomes" id="UP000198508"/>
    </source>
</evidence>
<dbReference type="STRING" id="460384.SAMN05216313_1381"/>
<dbReference type="EMBL" id="FOIM01000038">
    <property type="protein sequence ID" value="SEU15448.1"/>
    <property type="molecule type" value="Genomic_DNA"/>
</dbReference>
<dbReference type="RefSeq" id="WP_092370239.1">
    <property type="nucleotide sequence ID" value="NZ_FOIM01000038.1"/>
</dbReference>
<organism evidence="1 2">
    <name type="scientific">Enterocloster lavalensis</name>
    <dbReference type="NCBI Taxonomy" id="460384"/>
    <lineage>
        <taxon>Bacteria</taxon>
        <taxon>Bacillati</taxon>
        <taxon>Bacillota</taxon>
        <taxon>Clostridia</taxon>
        <taxon>Lachnospirales</taxon>
        <taxon>Lachnospiraceae</taxon>
        <taxon>Enterocloster</taxon>
    </lineage>
</organism>
<dbReference type="PANTHER" id="PTHR43342:SF2">
    <property type="entry name" value="POTENTIAL NAD-REDUCING HYDROGENASE SUBUNIT"/>
    <property type="match status" value="1"/>
</dbReference>
<dbReference type="Gene3D" id="3.40.30.10">
    <property type="entry name" value="Glutaredoxin"/>
    <property type="match status" value="1"/>
</dbReference>
<dbReference type="Pfam" id="PF01257">
    <property type="entry name" value="2Fe-2S_thioredx"/>
    <property type="match status" value="1"/>
</dbReference>
<dbReference type="PANTHER" id="PTHR43342">
    <property type="entry name" value="NADH-QUINONE OXIDOREDUCTASE, E SUBUNIT"/>
    <property type="match status" value="1"/>
</dbReference>